<evidence type="ECO:0000256" key="1">
    <source>
        <dbReference type="ARBA" id="ARBA00022737"/>
    </source>
</evidence>
<gene>
    <name evidence="3" type="ORF">IV67_GL001092</name>
</gene>
<evidence type="ECO:0000259" key="2">
    <source>
        <dbReference type="Pfam" id="PF06458"/>
    </source>
</evidence>
<dbReference type="EMBL" id="JQCD01000031">
    <property type="protein sequence ID" value="KRN76042.1"/>
    <property type="molecule type" value="Genomic_DNA"/>
</dbReference>
<accession>A0A0R2JNI6</accession>
<dbReference type="Proteomes" id="UP000051673">
    <property type="component" value="Unassembled WGS sequence"/>
</dbReference>
<dbReference type="OrthoDB" id="2329985at2"/>
<dbReference type="Gene3D" id="3.10.20.320">
    <property type="entry name" value="Putative peptidoglycan bound protein (lpxtg motif)"/>
    <property type="match status" value="1"/>
</dbReference>
<protein>
    <recommendedName>
        <fullName evidence="2">MucBP domain-containing protein</fullName>
    </recommendedName>
</protein>
<keyword evidence="1" id="KW-0677">Repeat</keyword>
<sequence>MMTDIQLQGMPVWVYSRNIDNQKVVAPSRLVEGALGSTYTVEPKPIEGYKFVRADGDIKGQLGETMHTVTLYYRPESYLEAQKLEGKYLHVVAPVNTYRDVDGEPDGFSLWANMVVKVVNRVATANGKFWYQMADSRWVPFSMHQMSLSNDDGQNSEQGWQLHTAWEPTPMTAEATIDFVPERRLNVYDRPYGEIIGQIVDGAPVEIIEKVEDDADNVWYHMDQYGWVSSLYIKMK</sequence>
<evidence type="ECO:0000313" key="4">
    <source>
        <dbReference type="Proteomes" id="UP000051673"/>
    </source>
</evidence>
<organism evidence="3 4">
    <name type="scientific">Weissella minor</name>
    <dbReference type="NCBI Taxonomy" id="1620"/>
    <lineage>
        <taxon>Bacteria</taxon>
        <taxon>Bacillati</taxon>
        <taxon>Bacillota</taxon>
        <taxon>Bacilli</taxon>
        <taxon>Lactobacillales</taxon>
        <taxon>Lactobacillaceae</taxon>
        <taxon>Weissella</taxon>
    </lineage>
</organism>
<dbReference type="AlphaFoldDB" id="A0A0R2JNI6"/>
<dbReference type="PATRIC" id="fig|1620.3.peg.1107"/>
<reference evidence="3 4" key="1">
    <citation type="journal article" date="2015" name="Genome Announc.">
        <title>Expanding the biotechnology potential of lactobacilli through comparative genomics of 213 strains and associated genera.</title>
        <authorList>
            <person name="Sun Z."/>
            <person name="Harris H.M."/>
            <person name="McCann A."/>
            <person name="Guo C."/>
            <person name="Argimon S."/>
            <person name="Zhang W."/>
            <person name="Yang X."/>
            <person name="Jeffery I.B."/>
            <person name="Cooney J.C."/>
            <person name="Kagawa T.F."/>
            <person name="Liu W."/>
            <person name="Song Y."/>
            <person name="Salvetti E."/>
            <person name="Wrobel A."/>
            <person name="Rasinkangas P."/>
            <person name="Parkhill J."/>
            <person name="Rea M.C."/>
            <person name="O'Sullivan O."/>
            <person name="Ritari J."/>
            <person name="Douillard F.P."/>
            <person name="Paul Ross R."/>
            <person name="Yang R."/>
            <person name="Briner A.E."/>
            <person name="Felis G.E."/>
            <person name="de Vos W.M."/>
            <person name="Barrangou R."/>
            <person name="Klaenhammer T.R."/>
            <person name="Caufield P.W."/>
            <person name="Cui Y."/>
            <person name="Zhang H."/>
            <person name="O'Toole P.W."/>
        </authorList>
    </citation>
    <scope>NUCLEOTIDE SEQUENCE [LARGE SCALE GENOMIC DNA]</scope>
    <source>
        <strain evidence="3 4">DSM 20014</strain>
    </source>
</reference>
<comment type="caution">
    <text evidence="3">The sequence shown here is derived from an EMBL/GenBank/DDBJ whole genome shotgun (WGS) entry which is preliminary data.</text>
</comment>
<feature type="domain" description="MucBP" evidence="2">
    <location>
        <begin position="12"/>
        <end position="74"/>
    </location>
</feature>
<dbReference type="STRING" id="1620.IV67_GL001092"/>
<proteinExistence type="predicted"/>
<dbReference type="Pfam" id="PF06458">
    <property type="entry name" value="MucBP"/>
    <property type="match status" value="1"/>
</dbReference>
<keyword evidence="4" id="KW-1185">Reference proteome</keyword>
<dbReference type="InterPro" id="IPR009459">
    <property type="entry name" value="MucBP_dom"/>
</dbReference>
<name>A0A0R2JNI6_9LACO</name>
<evidence type="ECO:0000313" key="3">
    <source>
        <dbReference type="EMBL" id="KRN76042.1"/>
    </source>
</evidence>